<accession>A0AAJ5BG29</accession>
<proteinExistence type="predicted"/>
<dbReference type="AlphaFoldDB" id="A0AAJ5BG29"/>
<name>A0AAJ5BG29_9GAMM</name>
<comment type="caution">
    <text evidence="1">The sequence shown here is derived from an EMBL/GenBank/DDBJ whole genome shotgun (WGS) entry which is preliminary data.</text>
</comment>
<dbReference type="RefSeq" id="WP_136655866.1">
    <property type="nucleotide sequence ID" value="NZ_FOLW01000001.1"/>
</dbReference>
<organism evidence="1 2">
    <name type="scientific">Pragia fontium DSM 5563 = ATCC 49100</name>
    <dbReference type="NCBI Taxonomy" id="1122977"/>
    <lineage>
        <taxon>Bacteria</taxon>
        <taxon>Pseudomonadati</taxon>
        <taxon>Pseudomonadota</taxon>
        <taxon>Gammaproteobacteria</taxon>
        <taxon>Enterobacterales</taxon>
        <taxon>Budviciaceae</taxon>
        <taxon>Pragia</taxon>
    </lineage>
</organism>
<dbReference type="Proteomes" id="UP000226420">
    <property type="component" value="Unassembled WGS sequence"/>
</dbReference>
<protein>
    <submittedName>
        <fullName evidence="1">Pilus assembly protein CpaB</fullName>
    </submittedName>
</protein>
<gene>
    <name evidence="1" type="ORF">SAMN02745723_101487</name>
</gene>
<dbReference type="EMBL" id="FOLW01000001">
    <property type="protein sequence ID" value="SFC13795.1"/>
    <property type="molecule type" value="Genomic_DNA"/>
</dbReference>
<evidence type="ECO:0000313" key="1">
    <source>
        <dbReference type="EMBL" id="SFC13795.1"/>
    </source>
</evidence>
<sequence length="275" mass="29841">MNHRVMFFISLIVIAVGVMGMIVQSGGDSPQVSEEPTVEAKPSSQRTIMLAKAKIELSSGYILGANDYELNEVTVEGNSDLIRLDISALNTGTLRGYLVKSPIKAGSYIESGMLEGPDSPGYILDSLGENEMTYNFPVRLDNSYLLDSLAVGDDVALYLRMLEVSKDSRMKSEVGLESSSGGGAGQSDQYVLSRLISPLTVLSIPPKVEISPSLRSDEIIGFIQLRARTRDLEFIHTVEKAGELLLLPVHGGTEAGKIRLDSLLPQLRTIKQIRG</sequence>
<reference evidence="1 2" key="1">
    <citation type="submission" date="2016-10" db="EMBL/GenBank/DDBJ databases">
        <authorList>
            <person name="Varghese N."/>
            <person name="Submissions S."/>
        </authorList>
    </citation>
    <scope>NUCLEOTIDE SEQUENCE [LARGE SCALE GENOMIC DNA]</scope>
    <source>
        <strain evidence="1 2">DSM 5563</strain>
    </source>
</reference>
<evidence type="ECO:0000313" key="2">
    <source>
        <dbReference type="Proteomes" id="UP000226420"/>
    </source>
</evidence>